<gene>
    <name evidence="2" type="ORF">SLS60_009620</name>
</gene>
<sequence>MVDMPEDSVGEAFVDSLNMVPVFPEAVPEDSVTPDMALVEAEFVDRDEVTPDEDMLDDPVERATVLPDVVPEILVIESDEAEPMDKGKSGGRVGDVAIAPVGIEAGVCGPVGCNEPTEDVPDFEALPERVPDVDTPPDATPDSGIKEAFPEPVVHR</sequence>
<reference evidence="2 3" key="1">
    <citation type="submission" date="2024-02" db="EMBL/GenBank/DDBJ databases">
        <title>De novo assembly and annotation of 12 fungi associated with fruit tree decline syndrome in Ontario, Canada.</title>
        <authorList>
            <person name="Sulman M."/>
            <person name="Ellouze W."/>
            <person name="Ilyukhin E."/>
        </authorList>
    </citation>
    <scope>NUCLEOTIDE SEQUENCE [LARGE SCALE GENOMIC DNA]</scope>
    <source>
        <strain evidence="2 3">M42-189</strain>
    </source>
</reference>
<proteinExistence type="predicted"/>
<evidence type="ECO:0000313" key="3">
    <source>
        <dbReference type="Proteomes" id="UP001521785"/>
    </source>
</evidence>
<dbReference type="EMBL" id="JAKJXO020000015">
    <property type="protein sequence ID" value="KAL1595930.1"/>
    <property type="molecule type" value="Genomic_DNA"/>
</dbReference>
<accession>A0ABR3QUT7</accession>
<evidence type="ECO:0000256" key="1">
    <source>
        <dbReference type="SAM" id="MobiDB-lite"/>
    </source>
</evidence>
<name>A0ABR3QUT7_9PLEO</name>
<feature type="compositionally biased region" description="Basic and acidic residues" evidence="1">
    <location>
        <begin position="144"/>
        <end position="156"/>
    </location>
</feature>
<organism evidence="2 3">
    <name type="scientific">Paraconiothyrium brasiliense</name>
    <dbReference type="NCBI Taxonomy" id="300254"/>
    <lineage>
        <taxon>Eukaryota</taxon>
        <taxon>Fungi</taxon>
        <taxon>Dikarya</taxon>
        <taxon>Ascomycota</taxon>
        <taxon>Pezizomycotina</taxon>
        <taxon>Dothideomycetes</taxon>
        <taxon>Pleosporomycetidae</taxon>
        <taxon>Pleosporales</taxon>
        <taxon>Massarineae</taxon>
        <taxon>Didymosphaeriaceae</taxon>
        <taxon>Paraconiothyrium</taxon>
    </lineage>
</organism>
<keyword evidence="3" id="KW-1185">Reference proteome</keyword>
<dbReference type="Proteomes" id="UP001521785">
    <property type="component" value="Unassembled WGS sequence"/>
</dbReference>
<comment type="caution">
    <text evidence="2">The sequence shown here is derived from an EMBL/GenBank/DDBJ whole genome shotgun (WGS) entry which is preliminary data.</text>
</comment>
<feature type="region of interest" description="Disordered" evidence="1">
    <location>
        <begin position="127"/>
        <end position="156"/>
    </location>
</feature>
<evidence type="ECO:0000313" key="2">
    <source>
        <dbReference type="EMBL" id="KAL1595930.1"/>
    </source>
</evidence>
<protein>
    <submittedName>
        <fullName evidence="2">Uncharacterized protein</fullName>
    </submittedName>
</protein>